<protein>
    <recommendedName>
        <fullName evidence="4">Integrase</fullName>
    </recommendedName>
</protein>
<sequence length="98" mass="11756">MNKKPNLIDVHPIRSKEQLEDMKWALKRHYSERDYMLFLIGIHTGLCVSDLLQIQTKTIVKLKRKKIKEFKIKEGETKKERMINLTSIFDEVYSYTKL</sequence>
<dbReference type="Proteomes" id="UP000006976">
    <property type="component" value="Unassembled WGS sequence"/>
</dbReference>
<accession>A0ABC9R0U5</accession>
<name>A0ABC9R0U5_BACMY</name>
<dbReference type="AlphaFoldDB" id="A0ABC9R0U5"/>
<gene>
    <name evidence="2" type="ORF">III_04435</name>
</gene>
<evidence type="ECO:0000256" key="1">
    <source>
        <dbReference type="ARBA" id="ARBA00023172"/>
    </source>
</evidence>
<keyword evidence="1" id="KW-0233">DNA recombination</keyword>
<dbReference type="InterPro" id="IPR013762">
    <property type="entry name" value="Integrase-like_cat_sf"/>
</dbReference>
<evidence type="ECO:0000313" key="2">
    <source>
        <dbReference type="EMBL" id="EJR36088.1"/>
    </source>
</evidence>
<evidence type="ECO:0000313" key="3">
    <source>
        <dbReference type="Proteomes" id="UP000006976"/>
    </source>
</evidence>
<dbReference type="GO" id="GO:0006310">
    <property type="term" value="P:DNA recombination"/>
    <property type="evidence" value="ECO:0007669"/>
    <property type="project" value="UniProtKB-KW"/>
</dbReference>
<dbReference type="SUPFAM" id="SSF56349">
    <property type="entry name" value="DNA breaking-rejoining enzymes"/>
    <property type="match status" value="1"/>
</dbReference>
<evidence type="ECO:0008006" key="4">
    <source>
        <dbReference type="Google" id="ProtNLM"/>
    </source>
</evidence>
<dbReference type="InterPro" id="IPR011010">
    <property type="entry name" value="DNA_brk_join_enz"/>
</dbReference>
<organism evidence="2 3">
    <name type="scientific">Bacillus mycoides</name>
    <dbReference type="NCBI Taxonomy" id="1405"/>
    <lineage>
        <taxon>Bacteria</taxon>
        <taxon>Bacillati</taxon>
        <taxon>Bacillota</taxon>
        <taxon>Bacilli</taxon>
        <taxon>Bacillales</taxon>
        <taxon>Bacillaceae</taxon>
        <taxon>Bacillus</taxon>
        <taxon>Bacillus cereus group</taxon>
    </lineage>
</organism>
<dbReference type="Gene3D" id="1.10.443.10">
    <property type="entry name" value="Intergrase catalytic core"/>
    <property type="match status" value="1"/>
</dbReference>
<proteinExistence type="predicted"/>
<dbReference type="EMBL" id="AHEV01000027">
    <property type="protein sequence ID" value="EJR36088.1"/>
    <property type="molecule type" value="Genomic_DNA"/>
</dbReference>
<comment type="caution">
    <text evidence="2">The sequence shown here is derived from an EMBL/GenBank/DDBJ whole genome shotgun (WGS) entry which is preliminary data.</text>
</comment>
<reference evidence="2 3" key="1">
    <citation type="submission" date="2012-04" db="EMBL/GenBank/DDBJ databases">
        <title>The Genome Sequence of Bacillus cereus VD078.</title>
        <authorList>
            <consortium name="The Broad Institute Genome Sequencing Platform"/>
            <consortium name="The Broad Institute Genome Sequencing Center for Infectious Disease"/>
            <person name="Feldgarden M."/>
            <person name="Van der Auwera G.A."/>
            <person name="Mahillon J."/>
            <person name="Duprez V."/>
            <person name="Timmery S."/>
            <person name="Mattelet C."/>
            <person name="Dierick K."/>
            <person name="Sun M."/>
            <person name="Yu Z."/>
            <person name="Zhu L."/>
            <person name="Hu X."/>
            <person name="Shank E.B."/>
            <person name="Swiecicka I."/>
            <person name="Hansen B.M."/>
            <person name="Andrup L."/>
            <person name="Young S.K."/>
            <person name="Zeng Q."/>
            <person name="Gargeya S."/>
            <person name="Fitzgerald M."/>
            <person name="Haas B."/>
            <person name="Abouelleil A."/>
            <person name="Alvarado L."/>
            <person name="Arachchi H.M."/>
            <person name="Berlin A."/>
            <person name="Chapman S.B."/>
            <person name="Goldberg J."/>
            <person name="Griggs A."/>
            <person name="Gujja S."/>
            <person name="Hansen M."/>
            <person name="Howarth C."/>
            <person name="Imamovic A."/>
            <person name="Larimer J."/>
            <person name="McCowen C."/>
            <person name="Montmayeur A."/>
            <person name="Murphy C."/>
            <person name="Neiman D."/>
            <person name="Pearson M."/>
            <person name="Priest M."/>
            <person name="Roberts A."/>
            <person name="Saif S."/>
            <person name="Shea T."/>
            <person name="Sisk P."/>
            <person name="Sykes S."/>
            <person name="Wortman J."/>
            <person name="Nusbaum C."/>
            <person name="Birren B."/>
        </authorList>
    </citation>
    <scope>NUCLEOTIDE SEQUENCE [LARGE SCALE GENOMIC DNA]</scope>
    <source>
        <strain evidence="2 3">VD078</strain>
    </source>
</reference>